<evidence type="ECO:0000256" key="2">
    <source>
        <dbReference type="ARBA" id="ARBA00009919"/>
    </source>
</evidence>
<proteinExistence type="inferred from homology"/>
<evidence type="ECO:0000256" key="11">
    <source>
        <dbReference type="ARBA" id="ARBA00075110"/>
    </source>
</evidence>
<dbReference type="PANTHER" id="PTHR10953">
    <property type="entry name" value="UBIQUITIN-ACTIVATING ENZYME E1"/>
    <property type="match status" value="1"/>
</dbReference>
<dbReference type="AlphaFoldDB" id="A0A411HJH1"/>
<dbReference type="Gene3D" id="3.40.250.10">
    <property type="entry name" value="Rhodanese-like domain"/>
    <property type="match status" value="1"/>
</dbReference>
<dbReference type="GO" id="GO:0008641">
    <property type="term" value="F:ubiquitin-like modifier activating enzyme activity"/>
    <property type="evidence" value="ECO:0007669"/>
    <property type="project" value="InterPro"/>
</dbReference>
<dbReference type="PROSITE" id="PS50206">
    <property type="entry name" value="RHODANESE_3"/>
    <property type="match status" value="1"/>
</dbReference>
<name>A0A411HJH1_9GAMM</name>
<dbReference type="CDD" id="cd00158">
    <property type="entry name" value="RHOD"/>
    <property type="match status" value="1"/>
</dbReference>
<keyword evidence="4" id="KW-0547">Nucleotide-binding</keyword>
<evidence type="ECO:0000313" key="16">
    <source>
        <dbReference type="Proteomes" id="UP000291562"/>
    </source>
</evidence>
<dbReference type="EMBL" id="CP035704">
    <property type="protein sequence ID" value="QBB70655.1"/>
    <property type="molecule type" value="Genomic_DNA"/>
</dbReference>
<keyword evidence="16" id="KW-1185">Reference proteome</keyword>
<evidence type="ECO:0000256" key="10">
    <source>
        <dbReference type="ARBA" id="ARBA00073635"/>
    </source>
</evidence>
<dbReference type="GO" id="GO:0005524">
    <property type="term" value="F:ATP binding"/>
    <property type="evidence" value="ECO:0007669"/>
    <property type="project" value="UniProtKB-KW"/>
</dbReference>
<evidence type="ECO:0000313" key="15">
    <source>
        <dbReference type="EMBL" id="QBB70655.1"/>
    </source>
</evidence>
<dbReference type="CDD" id="cd00757">
    <property type="entry name" value="ThiF_MoeB_HesA_family"/>
    <property type="match status" value="1"/>
</dbReference>
<dbReference type="Proteomes" id="UP000291562">
    <property type="component" value="Chromosome"/>
</dbReference>
<evidence type="ECO:0000256" key="6">
    <source>
        <dbReference type="ARBA" id="ARBA00052218"/>
    </source>
</evidence>
<dbReference type="NCBIfam" id="NF006444">
    <property type="entry name" value="PRK08762.1"/>
    <property type="match status" value="1"/>
</dbReference>
<evidence type="ECO:0000256" key="13">
    <source>
        <dbReference type="ARBA" id="ARBA00078531"/>
    </source>
</evidence>
<protein>
    <recommendedName>
        <fullName evidence="10">Molybdopterin-synthase adenylyltransferase</fullName>
        <ecNumber evidence="9">2.7.7.80</ecNumber>
    </recommendedName>
    <alternativeName>
        <fullName evidence="13">MoaD protein adenylase</fullName>
    </alternativeName>
    <alternativeName>
        <fullName evidence="11">Molybdopterin-converting factor subunit 1 adenylase</fullName>
    </alternativeName>
    <alternativeName>
        <fullName evidence="12">Sulfur carrier protein MoaD adenylyltransferase</fullName>
    </alternativeName>
</protein>
<comment type="pathway">
    <text evidence="1">Cofactor biosynthesis; molybdopterin biosynthesis.</text>
</comment>
<evidence type="ECO:0000256" key="7">
    <source>
        <dbReference type="ARBA" id="ARBA00055169"/>
    </source>
</evidence>
<evidence type="ECO:0000256" key="8">
    <source>
        <dbReference type="ARBA" id="ARBA00063809"/>
    </source>
</evidence>
<reference evidence="15 16" key="1">
    <citation type="submission" date="2019-01" db="EMBL/GenBank/DDBJ databases">
        <title>Pseudolysobacter antarctica gen. nov., sp. nov., isolated from Fildes Peninsula, Antarctica.</title>
        <authorList>
            <person name="Wei Z."/>
            <person name="Peng F."/>
        </authorList>
    </citation>
    <scope>NUCLEOTIDE SEQUENCE [LARGE SCALE GENOMIC DNA]</scope>
    <source>
        <strain evidence="15 16">AQ6-296</strain>
    </source>
</reference>
<dbReference type="EC" id="2.7.7.80" evidence="9"/>
<evidence type="ECO:0000256" key="4">
    <source>
        <dbReference type="ARBA" id="ARBA00022741"/>
    </source>
</evidence>
<accession>A0A411HJH1</accession>
<dbReference type="GO" id="GO:0008146">
    <property type="term" value="F:sulfotransferase activity"/>
    <property type="evidence" value="ECO:0007669"/>
    <property type="project" value="TreeGrafter"/>
</dbReference>
<dbReference type="Gene3D" id="3.40.50.720">
    <property type="entry name" value="NAD(P)-binding Rossmann-like Domain"/>
    <property type="match status" value="1"/>
</dbReference>
<comment type="catalytic activity">
    <reaction evidence="6">
        <text>[molybdopterin-synthase sulfur-carrier protein]-C-terminal Gly-Gly + ATP + H(+) = [molybdopterin-synthase sulfur-carrier protein]-C-terminal Gly-Gly-AMP + diphosphate</text>
        <dbReference type="Rhea" id="RHEA:43616"/>
        <dbReference type="Rhea" id="RHEA-COMP:12159"/>
        <dbReference type="Rhea" id="RHEA-COMP:12202"/>
        <dbReference type="ChEBI" id="CHEBI:15378"/>
        <dbReference type="ChEBI" id="CHEBI:30616"/>
        <dbReference type="ChEBI" id="CHEBI:33019"/>
        <dbReference type="ChEBI" id="CHEBI:90618"/>
        <dbReference type="ChEBI" id="CHEBI:90778"/>
        <dbReference type="EC" id="2.7.7.80"/>
    </reaction>
</comment>
<dbReference type="InterPro" id="IPR001763">
    <property type="entry name" value="Rhodanese-like_dom"/>
</dbReference>
<dbReference type="InterPro" id="IPR035985">
    <property type="entry name" value="Ubiquitin-activating_enz"/>
</dbReference>
<dbReference type="GO" id="GO:0061605">
    <property type="term" value="F:molybdopterin-synthase adenylyltransferase activity"/>
    <property type="evidence" value="ECO:0007669"/>
    <property type="project" value="UniProtKB-EC"/>
</dbReference>
<dbReference type="Pfam" id="PF00581">
    <property type="entry name" value="Rhodanese"/>
    <property type="match status" value="1"/>
</dbReference>
<dbReference type="InterPro" id="IPR045886">
    <property type="entry name" value="ThiF/MoeB/HesA"/>
</dbReference>
<comment type="similarity">
    <text evidence="2">Belongs to the HesA/MoeB/ThiF family.</text>
</comment>
<keyword evidence="15" id="KW-0548">Nucleotidyltransferase</keyword>
<evidence type="ECO:0000256" key="1">
    <source>
        <dbReference type="ARBA" id="ARBA00005046"/>
    </source>
</evidence>
<gene>
    <name evidence="15" type="primary">moeB</name>
    <name evidence="15" type="ORF">ELE36_09920</name>
</gene>
<dbReference type="GO" id="GO:0005829">
    <property type="term" value="C:cytosol"/>
    <property type="evidence" value="ECO:0007669"/>
    <property type="project" value="TreeGrafter"/>
</dbReference>
<organism evidence="15 16">
    <name type="scientific">Pseudolysobacter antarcticus</name>
    <dbReference type="NCBI Taxonomy" id="2511995"/>
    <lineage>
        <taxon>Bacteria</taxon>
        <taxon>Pseudomonadati</taxon>
        <taxon>Pseudomonadota</taxon>
        <taxon>Gammaproteobacteria</taxon>
        <taxon>Lysobacterales</taxon>
        <taxon>Rhodanobacteraceae</taxon>
        <taxon>Pseudolysobacter</taxon>
    </lineage>
</organism>
<dbReference type="OrthoDB" id="9804286at2"/>
<comment type="subunit">
    <text evidence="8">Homodimer. Forms a stable heterotetrameric complex of 2 MoeB and 2 MoaD during adenylation of MoaD.</text>
</comment>
<evidence type="ECO:0000256" key="3">
    <source>
        <dbReference type="ARBA" id="ARBA00022679"/>
    </source>
</evidence>
<feature type="domain" description="Rhodanese" evidence="14">
    <location>
        <begin position="19"/>
        <end position="109"/>
    </location>
</feature>
<dbReference type="KEGG" id="xbc:ELE36_09920"/>
<keyword evidence="3 15" id="KW-0808">Transferase</keyword>
<dbReference type="SUPFAM" id="SSF52821">
    <property type="entry name" value="Rhodanese/Cell cycle control phosphatase"/>
    <property type="match status" value="1"/>
</dbReference>
<dbReference type="Pfam" id="PF00899">
    <property type="entry name" value="ThiF"/>
    <property type="match status" value="1"/>
</dbReference>
<dbReference type="FunFam" id="3.40.50.720:FF:000033">
    <property type="entry name" value="Adenylyltransferase and sulfurtransferase MOCS3"/>
    <property type="match status" value="1"/>
</dbReference>
<dbReference type="InterPro" id="IPR000594">
    <property type="entry name" value="ThiF_NAD_FAD-bd"/>
</dbReference>
<dbReference type="InterPro" id="IPR036873">
    <property type="entry name" value="Rhodanese-like_dom_sf"/>
</dbReference>
<sequence length="377" mass="40216">MNSISDNFEITPSAALQRQYDGALIVDVREDDERAADAVADAVGIPRALLAEQIANHAARYDREILTLCGTGKRSLLAAQTLRERGYTNVLSIAGGITRWRAEGLPVQHGALDADAVDRYSRHLLLPEIGVAGQLKLQQSRVVLVGAGGLGSPAALYLAAAGIGTLTIIDDDRVERSNLQRQVLHTDARVGVAKVESAGIALHALNPRVQFDLRNERLHAGNVEALLHGADVVIDGADNFATRYLLNAACLQLKLPLVYGAVHRFTGQVSVFDSRHADSPCYRCLFPEPPSAADAPNCSEAGVLGVLPGIIGLLQASEAIKLLLDIGAPLVGRLLCFDALAASFRELRLPRDAQCPGCGKNAHFSSYEDIAKVCQAD</sequence>
<dbReference type="PANTHER" id="PTHR10953:SF102">
    <property type="entry name" value="ADENYLYLTRANSFERASE AND SULFURTRANSFERASE MOCS3"/>
    <property type="match status" value="1"/>
</dbReference>
<evidence type="ECO:0000256" key="9">
    <source>
        <dbReference type="ARBA" id="ARBA00066884"/>
    </source>
</evidence>
<evidence type="ECO:0000259" key="14">
    <source>
        <dbReference type="PROSITE" id="PS50206"/>
    </source>
</evidence>
<dbReference type="NCBIfam" id="NF004281">
    <property type="entry name" value="PRK05690.1"/>
    <property type="match status" value="1"/>
</dbReference>
<dbReference type="SUPFAM" id="SSF69572">
    <property type="entry name" value="Activating enzymes of the ubiquitin-like proteins"/>
    <property type="match status" value="1"/>
</dbReference>
<dbReference type="RefSeq" id="WP_129832912.1">
    <property type="nucleotide sequence ID" value="NZ_CP035704.1"/>
</dbReference>
<keyword evidence="5" id="KW-0067">ATP-binding</keyword>
<dbReference type="SMART" id="SM00450">
    <property type="entry name" value="RHOD"/>
    <property type="match status" value="1"/>
</dbReference>
<evidence type="ECO:0000256" key="12">
    <source>
        <dbReference type="ARBA" id="ARBA00075328"/>
    </source>
</evidence>
<dbReference type="GO" id="GO:0004792">
    <property type="term" value="F:thiosulfate-cyanide sulfurtransferase activity"/>
    <property type="evidence" value="ECO:0007669"/>
    <property type="project" value="TreeGrafter"/>
</dbReference>
<comment type="function">
    <text evidence="7">Catalyzes the adenylation by ATP of the carboxyl group of the C-terminal glycine of sulfur carrier protein MoaD.</text>
</comment>
<evidence type="ECO:0000256" key="5">
    <source>
        <dbReference type="ARBA" id="ARBA00022840"/>
    </source>
</evidence>